<dbReference type="Proteomes" id="UP000242818">
    <property type="component" value="Unassembled WGS sequence"/>
</dbReference>
<feature type="compositionally biased region" description="Polar residues" evidence="1">
    <location>
        <begin position="39"/>
        <end position="57"/>
    </location>
</feature>
<accession>A0A1C4EWH4</accession>
<evidence type="ECO:0000256" key="1">
    <source>
        <dbReference type="SAM" id="MobiDB-lite"/>
    </source>
</evidence>
<dbReference type="AlphaFoldDB" id="A0A1C4EWH4"/>
<evidence type="ECO:0000313" key="3">
    <source>
        <dbReference type="Proteomes" id="UP000242818"/>
    </source>
</evidence>
<gene>
    <name evidence="2" type="ORF">GA0116948_11072</name>
</gene>
<dbReference type="EMBL" id="FMAR01000010">
    <property type="protein sequence ID" value="SCC48059.1"/>
    <property type="molecule type" value="Genomic_DNA"/>
</dbReference>
<name>A0A1C4EWH4_9BACT</name>
<reference evidence="2 3" key="1">
    <citation type="submission" date="2016-08" db="EMBL/GenBank/DDBJ databases">
        <authorList>
            <person name="Seilhamer J.J."/>
        </authorList>
    </citation>
    <scope>NUCLEOTIDE SEQUENCE [LARGE SCALE GENOMIC DNA]</scope>
    <source>
        <strain evidence="2 3">A37T2</strain>
    </source>
</reference>
<evidence type="ECO:0000313" key="2">
    <source>
        <dbReference type="EMBL" id="SCC48059.1"/>
    </source>
</evidence>
<proteinExistence type="predicted"/>
<organism evidence="2 3">
    <name type="scientific">Chitinophaga costaii</name>
    <dbReference type="NCBI Taxonomy" id="1335309"/>
    <lineage>
        <taxon>Bacteria</taxon>
        <taxon>Pseudomonadati</taxon>
        <taxon>Bacteroidota</taxon>
        <taxon>Chitinophagia</taxon>
        <taxon>Chitinophagales</taxon>
        <taxon>Chitinophagaceae</taxon>
        <taxon>Chitinophaga</taxon>
    </lineage>
</organism>
<sequence length="69" mass="7860">MVKIISVDYPLPNSLFYNSTSPLTESSDLANFRIRHPAKTTQPMQSAKPNNPSSTKTKYVRCYTNTFYP</sequence>
<feature type="region of interest" description="Disordered" evidence="1">
    <location>
        <begin position="37"/>
        <end position="57"/>
    </location>
</feature>
<keyword evidence="3" id="KW-1185">Reference proteome</keyword>
<protein>
    <submittedName>
        <fullName evidence="2">Uncharacterized protein</fullName>
    </submittedName>
</protein>